<gene>
    <name evidence="2" type="ORF">GPA10_09390</name>
</gene>
<dbReference type="EMBL" id="WPNZ01000004">
    <property type="protein sequence ID" value="MVO84970.1"/>
    <property type="molecule type" value="Genomic_DNA"/>
</dbReference>
<keyword evidence="3" id="KW-1185">Reference proteome</keyword>
<comment type="caution">
    <text evidence="2">The sequence shown here is derived from an EMBL/GenBank/DDBJ whole genome shotgun (WGS) entry which is preliminary data.</text>
</comment>
<dbReference type="Proteomes" id="UP000483802">
    <property type="component" value="Unassembled WGS sequence"/>
</dbReference>
<comment type="catalytic activity">
    <reaction evidence="1">
        <text>L-cysteine + L-glutamate + ATP = gamma-L-glutamyl-L-cysteine + ADP + phosphate + H(+)</text>
        <dbReference type="Rhea" id="RHEA:13285"/>
        <dbReference type="ChEBI" id="CHEBI:15378"/>
        <dbReference type="ChEBI" id="CHEBI:29985"/>
        <dbReference type="ChEBI" id="CHEBI:30616"/>
        <dbReference type="ChEBI" id="CHEBI:35235"/>
        <dbReference type="ChEBI" id="CHEBI:43474"/>
        <dbReference type="ChEBI" id="CHEBI:58173"/>
        <dbReference type="ChEBI" id="CHEBI:456216"/>
        <dbReference type="EC" id="6.3.2.2"/>
    </reaction>
</comment>
<dbReference type="SUPFAM" id="SSF55931">
    <property type="entry name" value="Glutamine synthetase/guanido kinase"/>
    <property type="match status" value="1"/>
</dbReference>
<dbReference type="Gene3D" id="3.30.590.20">
    <property type="match status" value="1"/>
</dbReference>
<protein>
    <submittedName>
        <fullName evidence="2">Uncharacterized protein</fullName>
    </submittedName>
</protein>
<dbReference type="InterPro" id="IPR014746">
    <property type="entry name" value="Gln_synth/guanido_kin_cat_dom"/>
</dbReference>
<accession>A0A6L6WS61</accession>
<dbReference type="GO" id="GO:0004357">
    <property type="term" value="F:glutamate-cysteine ligase activity"/>
    <property type="evidence" value="ECO:0007669"/>
    <property type="project" value="UniProtKB-EC"/>
</dbReference>
<dbReference type="GO" id="GO:0042398">
    <property type="term" value="P:modified amino acid biosynthetic process"/>
    <property type="evidence" value="ECO:0007669"/>
    <property type="project" value="InterPro"/>
</dbReference>
<organism evidence="2 3">
    <name type="scientific">Streptomyces typhae</name>
    <dbReference type="NCBI Taxonomy" id="2681492"/>
    <lineage>
        <taxon>Bacteria</taxon>
        <taxon>Bacillati</taxon>
        <taxon>Actinomycetota</taxon>
        <taxon>Actinomycetes</taxon>
        <taxon>Kitasatosporales</taxon>
        <taxon>Streptomycetaceae</taxon>
        <taxon>Streptomyces</taxon>
    </lineage>
</organism>
<sequence length="344" mass="35274">MALLVEMCANSPLHSGRDAGYASWRSVIRLGLPSLGPPPYAESFEDYRRTAAALAAAGTMPFAERSRRYVVVTRPARPGRAGIPGVVAWKGGRSSDGSARTKGPAPLGRLPGAAGVVMALPRWNRFVVPVCAMAGAGCALSWAGAAAGVAPSVLPAPQIKVSRAQADLCPTPAVTRALAEQGVTLGAKSPASTVDVGGRRCVRLPMTRGEFALDLSRGSVPADGGITFTMKPAGKTVTFADLTFDFASHKVLGTSGTQAAVPRGARRQPEELFGFVFQMDKTKVDVIAGAAQGAAALHTGPKSQSTLADAFGTSPLPVQGTVFDATAAGDVAQAAEALTRTLLP</sequence>
<evidence type="ECO:0000313" key="3">
    <source>
        <dbReference type="Proteomes" id="UP000483802"/>
    </source>
</evidence>
<evidence type="ECO:0000256" key="1">
    <source>
        <dbReference type="ARBA" id="ARBA00048819"/>
    </source>
</evidence>
<proteinExistence type="predicted"/>
<reference evidence="2 3" key="1">
    <citation type="submission" date="2019-11" db="EMBL/GenBank/DDBJ databases">
        <title>Streptomyces typhae sp. nov., a novel endophytic actinomycete isolated from the root of cattail pollen (Typha angustifolia L.).</title>
        <authorList>
            <person name="Peng C."/>
        </authorList>
    </citation>
    <scope>NUCLEOTIDE SEQUENCE [LARGE SCALE GENOMIC DNA]</scope>
    <source>
        <strain evidence="3">p1417</strain>
    </source>
</reference>
<dbReference type="Pfam" id="PF04107">
    <property type="entry name" value="GCS2"/>
    <property type="match status" value="1"/>
</dbReference>
<name>A0A6L6WS61_9ACTN</name>
<dbReference type="InterPro" id="IPR006336">
    <property type="entry name" value="GCS2"/>
</dbReference>
<dbReference type="AlphaFoldDB" id="A0A6L6WS61"/>
<evidence type="ECO:0000313" key="2">
    <source>
        <dbReference type="EMBL" id="MVO84970.1"/>
    </source>
</evidence>